<evidence type="ECO:0000313" key="8">
    <source>
        <dbReference type="Proteomes" id="UP000016646"/>
    </source>
</evidence>
<feature type="transmembrane region" description="Helical" evidence="2">
    <location>
        <begin position="62"/>
        <end position="86"/>
    </location>
</feature>
<keyword evidence="8" id="KW-1185">Reference proteome</keyword>
<feature type="domain" description="PPM-type phosphatase" evidence="4">
    <location>
        <begin position="327"/>
        <end position="545"/>
    </location>
</feature>
<organism evidence="5 7">
    <name type="scientific">Treponema socranskii subsp. socranskii VPI DR56BR1116 = ATCC 35536</name>
    <dbReference type="NCBI Taxonomy" id="1125725"/>
    <lineage>
        <taxon>Bacteria</taxon>
        <taxon>Pseudomonadati</taxon>
        <taxon>Spirochaetota</taxon>
        <taxon>Spirochaetia</taxon>
        <taxon>Spirochaetales</taxon>
        <taxon>Treponemataceae</taxon>
        <taxon>Treponema</taxon>
    </lineage>
</organism>
<dbReference type="Proteomes" id="UP000016646">
    <property type="component" value="Unassembled WGS sequence"/>
</dbReference>
<evidence type="ECO:0000256" key="2">
    <source>
        <dbReference type="SAM" id="Phobius"/>
    </source>
</evidence>
<evidence type="ECO:0000313" key="5">
    <source>
        <dbReference type="EMBL" id="ERF61037.1"/>
    </source>
</evidence>
<dbReference type="EMBL" id="AUZJ01000019">
    <property type="protein sequence ID" value="ERF61037.1"/>
    <property type="molecule type" value="Genomic_DNA"/>
</dbReference>
<dbReference type="SUPFAM" id="SSF55781">
    <property type="entry name" value="GAF domain-like"/>
    <property type="match status" value="1"/>
</dbReference>
<dbReference type="Gene3D" id="3.30.450.40">
    <property type="match status" value="1"/>
</dbReference>
<dbReference type="InterPro" id="IPR003018">
    <property type="entry name" value="GAF"/>
</dbReference>
<sequence>MYSIDSFIHIPIITAAVLLTILFLLLVVIRYRNTAKASFVLYVALGILFAGLIYMLRSSLSIYLVAAMLVSELFVLPYFVILAFGFPRKREKKEEPEESSEAELDSLANISYEKKIDTNEEFAAKAAELFSLDNSLSQFLDYFNAKLTEAAKADGCVILLSDEFDNFLTVRSMTGSFPPPYRLPDTLPHKPVRVEANFRYMQFQLSDTIFGDVASSGEAVLIKDASHDPRIYQNGPEDFLACGSYICVPIRIQGKTIGVSALSRDPKKESFSEIDFERTKTLTDAAASALRTLLSFLDYSEKRSLTEEGNTAAKFQKKLIPEKIPEMLGVSLGAWSVQNENVCGDYYDIVPVRKDRTLFVMADVVGKGMNSFSVMVMIRTMLRMLAPSPQSPASILKWINRGLCAETGIEDHFASVALVDYNPLTREARLSTSGINPVLVYTAKTDDVSQLSKQNEPLGVEKTSVFDEITVQLQSGDILVSCTDGLLESLSESGVQYSTARLMQVIKTNRELSGAEIAERVKADVQLHSGTAQQYDDQSLLIIKIR</sequence>
<keyword evidence="2" id="KW-0812">Transmembrane</keyword>
<dbReference type="InterPro" id="IPR036457">
    <property type="entry name" value="PPM-type-like_dom_sf"/>
</dbReference>
<dbReference type="Pfam" id="PF13185">
    <property type="entry name" value="GAF_2"/>
    <property type="match status" value="1"/>
</dbReference>
<keyword evidence="2" id="KW-1133">Transmembrane helix</keyword>
<dbReference type="SMART" id="SM00331">
    <property type="entry name" value="PP2C_SIG"/>
    <property type="match status" value="1"/>
</dbReference>
<keyword evidence="1" id="KW-0378">Hydrolase</keyword>
<dbReference type="PATRIC" id="fig|1125725.3.peg.973"/>
<evidence type="ECO:0000313" key="7">
    <source>
        <dbReference type="Proteomes" id="UP000016412"/>
    </source>
</evidence>
<evidence type="ECO:0000259" key="4">
    <source>
        <dbReference type="SMART" id="SM00331"/>
    </source>
</evidence>
<dbReference type="InterPro" id="IPR001932">
    <property type="entry name" value="PPM-type_phosphatase-like_dom"/>
</dbReference>
<dbReference type="Proteomes" id="UP000016412">
    <property type="component" value="Unassembled WGS sequence"/>
</dbReference>
<dbReference type="PANTHER" id="PTHR43156:SF2">
    <property type="entry name" value="STAGE II SPORULATION PROTEIN E"/>
    <property type="match status" value="1"/>
</dbReference>
<dbReference type="eggNOG" id="COG2203">
    <property type="taxonomic scope" value="Bacteria"/>
</dbReference>
<proteinExistence type="predicted"/>
<keyword evidence="2" id="KW-0472">Membrane</keyword>
<gene>
    <name evidence="6" type="ORF">HMPREF0860_1136</name>
    <name evidence="5" type="ORF">HMPREF1325_0180</name>
</gene>
<dbReference type="AlphaFoldDB" id="U1FA85"/>
<dbReference type="PANTHER" id="PTHR43156">
    <property type="entry name" value="STAGE II SPORULATION PROTEIN E-RELATED"/>
    <property type="match status" value="1"/>
</dbReference>
<dbReference type="RefSeq" id="WP_021329998.1">
    <property type="nucleotide sequence ID" value="NZ_AUZJ01000019.1"/>
</dbReference>
<dbReference type="GO" id="GO:0016791">
    <property type="term" value="F:phosphatase activity"/>
    <property type="evidence" value="ECO:0007669"/>
    <property type="project" value="TreeGrafter"/>
</dbReference>
<dbReference type="Gene3D" id="3.60.40.10">
    <property type="entry name" value="PPM-type phosphatase domain"/>
    <property type="match status" value="1"/>
</dbReference>
<dbReference type="eggNOG" id="COG2208">
    <property type="taxonomic scope" value="Bacteria"/>
</dbReference>
<evidence type="ECO:0000313" key="6">
    <source>
        <dbReference type="EMBL" id="ERK00437.1"/>
    </source>
</evidence>
<dbReference type="SMART" id="SM00065">
    <property type="entry name" value="GAF"/>
    <property type="match status" value="1"/>
</dbReference>
<comment type="caution">
    <text evidence="5">The sequence shown here is derived from an EMBL/GenBank/DDBJ whole genome shotgun (WGS) entry which is preliminary data.</text>
</comment>
<feature type="transmembrane region" description="Helical" evidence="2">
    <location>
        <begin position="6"/>
        <end position="27"/>
    </location>
</feature>
<protein>
    <submittedName>
        <fullName evidence="5">SpoIIE-like protein phosphatase domain protein</fullName>
    </submittedName>
</protein>
<dbReference type="EMBL" id="AVQI01000067">
    <property type="protein sequence ID" value="ERK00437.1"/>
    <property type="molecule type" value="Genomic_DNA"/>
</dbReference>
<evidence type="ECO:0000259" key="3">
    <source>
        <dbReference type="SMART" id="SM00065"/>
    </source>
</evidence>
<dbReference type="OrthoDB" id="9773346at2"/>
<feature type="transmembrane region" description="Helical" evidence="2">
    <location>
        <begin position="39"/>
        <end position="56"/>
    </location>
</feature>
<dbReference type="SUPFAM" id="SSF81606">
    <property type="entry name" value="PP2C-like"/>
    <property type="match status" value="1"/>
</dbReference>
<accession>U1FA85</accession>
<dbReference type="InterPro" id="IPR052016">
    <property type="entry name" value="Bact_Sigma-Reg"/>
</dbReference>
<dbReference type="STRING" id="1125725.HMPREF1325_0180"/>
<feature type="domain" description="GAF" evidence="3">
    <location>
        <begin position="135"/>
        <end position="300"/>
    </location>
</feature>
<dbReference type="Pfam" id="PF07228">
    <property type="entry name" value="SpoIIE"/>
    <property type="match status" value="1"/>
</dbReference>
<dbReference type="InterPro" id="IPR029016">
    <property type="entry name" value="GAF-like_dom_sf"/>
</dbReference>
<name>U1FA85_TRESO</name>
<evidence type="ECO:0000256" key="1">
    <source>
        <dbReference type="ARBA" id="ARBA00022801"/>
    </source>
</evidence>
<reference evidence="7 8" key="1">
    <citation type="submission" date="2013-08" db="EMBL/GenBank/DDBJ databases">
        <authorList>
            <person name="Durkin A.S."/>
            <person name="Haft D.R."/>
            <person name="McCorrison J."/>
            <person name="Torralba M."/>
            <person name="Gillis M."/>
            <person name="Haft D.H."/>
            <person name="Methe B."/>
            <person name="Sutton G."/>
            <person name="Nelson K.E."/>
        </authorList>
    </citation>
    <scope>NUCLEOTIDE SEQUENCE [LARGE SCALE GENOMIC DNA]</scope>
    <source>
        <strain evidence="6 8">ATCC 35536</strain>
        <strain evidence="5 7">VPI DR56BR1116</strain>
    </source>
</reference>